<keyword evidence="4" id="KW-0234">DNA repair</keyword>
<evidence type="ECO:0000256" key="4">
    <source>
        <dbReference type="ARBA" id="ARBA00023204"/>
    </source>
</evidence>
<dbReference type="PANTHER" id="PTHR13763:SF0">
    <property type="entry name" value="BREAST CANCER TYPE 1 SUSCEPTIBILITY PROTEIN"/>
    <property type="match status" value="1"/>
</dbReference>
<organism evidence="8 9">
    <name type="scientific">Durusdinium trenchii</name>
    <dbReference type="NCBI Taxonomy" id="1381693"/>
    <lineage>
        <taxon>Eukaryota</taxon>
        <taxon>Sar</taxon>
        <taxon>Alveolata</taxon>
        <taxon>Dinophyceae</taxon>
        <taxon>Suessiales</taxon>
        <taxon>Symbiodiniaceae</taxon>
        <taxon>Durusdinium</taxon>
    </lineage>
</organism>
<keyword evidence="2" id="KW-0677">Repeat</keyword>
<dbReference type="SUPFAM" id="SSF52113">
    <property type="entry name" value="BRCT domain"/>
    <property type="match status" value="2"/>
</dbReference>
<dbReference type="Proteomes" id="UP001642464">
    <property type="component" value="Unassembled WGS sequence"/>
</dbReference>
<evidence type="ECO:0000259" key="7">
    <source>
        <dbReference type="PROSITE" id="PS50172"/>
    </source>
</evidence>
<accession>A0ABP0JJJ8</accession>
<feature type="region of interest" description="Disordered" evidence="6">
    <location>
        <begin position="123"/>
        <end position="186"/>
    </location>
</feature>
<name>A0ABP0JJJ8_9DINO</name>
<keyword evidence="5" id="KW-0539">Nucleus</keyword>
<keyword evidence="3" id="KW-0227">DNA damage</keyword>
<dbReference type="SMART" id="SM00292">
    <property type="entry name" value="BRCT"/>
    <property type="match status" value="2"/>
</dbReference>
<evidence type="ECO:0000256" key="1">
    <source>
        <dbReference type="ARBA" id="ARBA00004123"/>
    </source>
</evidence>
<dbReference type="InterPro" id="IPR001357">
    <property type="entry name" value="BRCT_dom"/>
</dbReference>
<sequence length="435" mass="47358">SSSSKLAKHLQVGGHVTVARRMWPGVNKPGGVGKITKVNADGSFDVKYMLDGRRDRAIPVEFVSAGIDINSSSLMGTGSKAQDELLRPVTVAANGRPKRRQALRVMFHPDNYISDAELNQLVTQGSRSRRKSQPAAEIISTPKRAKGSSASSAAKEKAKPVSRKRAATTGNLRRKRKRKTSSLGGIGKSEFAEPVVLLTGTFGNRNERRSTLEAQVVELGGIAETDNEYKVTHLVTEAETTADGARCAKARTLKYVRALCTGRWIVDAKWVQDSYREKRWLSEAPYELDGDLRSCETGLGGPKRARLERAKGRSEDAAASQGRRPVGSLLAGVQVFFVGRFPVLKETDLREMVELCGGQCLENVAALSEQKGRGQQRVAVCYDKANARKHPSLKLVSKQVADSATPVVNVQWLLNSISTHTKQPTAPYAVALRSL</sequence>
<comment type="caution">
    <text evidence="8">The sequence shown here is derived from an EMBL/GenBank/DDBJ whole genome shotgun (WGS) entry which is preliminary data.</text>
</comment>
<gene>
    <name evidence="8" type="ORF">SCF082_LOCUS12387</name>
</gene>
<dbReference type="InterPro" id="IPR036420">
    <property type="entry name" value="BRCT_dom_sf"/>
</dbReference>
<dbReference type="InterPro" id="IPR031099">
    <property type="entry name" value="BRCA1-associated"/>
</dbReference>
<feature type="domain" description="BRCT" evidence="7">
    <location>
        <begin position="186"/>
        <end position="288"/>
    </location>
</feature>
<protein>
    <submittedName>
        <fullName evidence="8">Breast cancer type 1 susceptibility protein (RING finger protein 53) (RING-type E3 ubiquitin transferase BRCA1)</fullName>
    </submittedName>
</protein>
<dbReference type="Gene3D" id="3.40.50.10190">
    <property type="entry name" value="BRCT domain"/>
    <property type="match status" value="2"/>
</dbReference>
<evidence type="ECO:0000256" key="3">
    <source>
        <dbReference type="ARBA" id="ARBA00022763"/>
    </source>
</evidence>
<dbReference type="PROSITE" id="PS50172">
    <property type="entry name" value="BRCT"/>
    <property type="match status" value="2"/>
</dbReference>
<keyword evidence="9" id="KW-1185">Reference proteome</keyword>
<dbReference type="PANTHER" id="PTHR13763">
    <property type="entry name" value="BREAST CANCER TYPE 1 SUSCEPTIBILITY PROTEIN BRCA1"/>
    <property type="match status" value="1"/>
</dbReference>
<comment type="subcellular location">
    <subcellularLocation>
        <location evidence="1">Nucleus</location>
    </subcellularLocation>
</comment>
<evidence type="ECO:0000313" key="8">
    <source>
        <dbReference type="EMBL" id="CAK9014593.1"/>
    </source>
</evidence>
<feature type="compositionally biased region" description="Basic residues" evidence="6">
    <location>
        <begin position="160"/>
        <end position="180"/>
    </location>
</feature>
<feature type="domain" description="BRCT" evidence="7">
    <location>
        <begin position="325"/>
        <end position="430"/>
    </location>
</feature>
<keyword evidence="8" id="KW-0808">Transferase</keyword>
<proteinExistence type="predicted"/>
<evidence type="ECO:0000256" key="5">
    <source>
        <dbReference type="ARBA" id="ARBA00023242"/>
    </source>
</evidence>
<feature type="non-terminal residue" evidence="8">
    <location>
        <position position="1"/>
    </location>
</feature>
<reference evidence="8 9" key="1">
    <citation type="submission" date="2024-02" db="EMBL/GenBank/DDBJ databases">
        <authorList>
            <person name="Chen Y."/>
            <person name="Shah S."/>
            <person name="Dougan E. K."/>
            <person name="Thang M."/>
            <person name="Chan C."/>
        </authorList>
    </citation>
    <scope>NUCLEOTIDE SEQUENCE [LARGE SCALE GENOMIC DNA]</scope>
</reference>
<dbReference type="Pfam" id="PF12738">
    <property type="entry name" value="PTCB-BRCT"/>
    <property type="match status" value="1"/>
</dbReference>
<evidence type="ECO:0000256" key="6">
    <source>
        <dbReference type="SAM" id="MobiDB-lite"/>
    </source>
</evidence>
<dbReference type="EMBL" id="CAXAMM010007540">
    <property type="protein sequence ID" value="CAK9014593.1"/>
    <property type="molecule type" value="Genomic_DNA"/>
</dbReference>
<evidence type="ECO:0000313" key="9">
    <source>
        <dbReference type="Proteomes" id="UP001642464"/>
    </source>
</evidence>
<evidence type="ECO:0000256" key="2">
    <source>
        <dbReference type="ARBA" id="ARBA00022737"/>
    </source>
</evidence>
<dbReference type="GO" id="GO:0016740">
    <property type="term" value="F:transferase activity"/>
    <property type="evidence" value="ECO:0007669"/>
    <property type="project" value="UniProtKB-KW"/>
</dbReference>